<dbReference type="GO" id="GO:0005737">
    <property type="term" value="C:cytoplasm"/>
    <property type="evidence" value="ECO:0007669"/>
    <property type="project" value="TreeGrafter"/>
</dbReference>
<reference evidence="5" key="1">
    <citation type="journal article" date="2015" name="PLoS Genet.">
        <title>Genome Sequence and Transcriptome Analyses of Chrysochromulina tobin: Metabolic Tools for Enhanced Algal Fitness in the Prominent Order Prymnesiales (Haptophyceae).</title>
        <authorList>
            <person name="Hovde B.T."/>
            <person name="Deodato C.R."/>
            <person name="Hunsperger H.M."/>
            <person name="Ryken S.A."/>
            <person name="Yost W."/>
            <person name="Jha R.K."/>
            <person name="Patterson J."/>
            <person name="Monnat R.J. Jr."/>
            <person name="Barlow S.B."/>
            <person name="Starkenburg S.R."/>
            <person name="Cattolico R.A."/>
        </authorList>
    </citation>
    <scope>NUCLEOTIDE SEQUENCE</scope>
    <source>
        <strain evidence="5">CCMP291</strain>
    </source>
</reference>
<dbReference type="PANTHER" id="PTHR10655">
    <property type="entry name" value="LYSOPHOSPHOLIPASE-RELATED"/>
    <property type="match status" value="1"/>
</dbReference>
<protein>
    <submittedName>
        <fullName evidence="4">Phospholipase carboxylesterase family protein</fullName>
    </submittedName>
</protein>
<dbReference type="EMBL" id="JWZX01001542">
    <property type="protein sequence ID" value="KOO33349.1"/>
    <property type="molecule type" value="Genomic_DNA"/>
</dbReference>
<dbReference type="GO" id="GO:0008474">
    <property type="term" value="F:palmitoyl-(protein) hydrolase activity"/>
    <property type="evidence" value="ECO:0007669"/>
    <property type="project" value="TreeGrafter"/>
</dbReference>
<dbReference type="AlphaFoldDB" id="A0A0M0K3G6"/>
<evidence type="ECO:0000256" key="2">
    <source>
        <dbReference type="ARBA" id="ARBA00022801"/>
    </source>
</evidence>
<organism evidence="4 5">
    <name type="scientific">Chrysochromulina tobinii</name>
    <dbReference type="NCBI Taxonomy" id="1460289"/>
    <lineage>
        <taxon>Eukaryota</taxon>
        <taxon>Haptista</taxon>
        <taxon>Haptophyta</taxon>
        <taxon>Prymnesiophyceae</taxon>
        <taxon>Prymnesiales</taxon>
        <taxon>Chrysochromulinaceae</taxon>
        <taxon>Chrysochromulina</taxon>
    </lineage>
</organism>
<sequence>MPQDEEVRPADACVLWLHGDEDTGNGWERLESDPMSGLGRRLPWVQWAFPTARSGTWFDYELPIIEASTEFKRVDDAVHTVHAMLAQIVESGIKPSRIVLGGHGPGAALALLAGRTYQHTLAGIAGLSGWYMRPRQKSSEYGVRTPVLLCHGEDDDDVPVELHSEACGRLRRDGVELSSYNPQEPKAPWRALDEASAAEMTRLAEHIVGGLAEHRGETIDPNLEEDPSRALAERLVDAAEAAQRDVTACRLVSMELEGGTLLQVVLALDGVSSLAEADLSIGATGLELLLPGARKPFSLPFPRRVDTDGADMAKFSAKTGRLKLTLRVAAAC</sequence>
<dbReference type="GO" id="GO:0052689">
    <property type="term" value="F:carboxylic ester hydrolase activity"/>
    <property type="evidence" value="ECO:0007669"/>
    <property type="project" value="TreeGrafter"/>
</dbReference>
<dbReference type="InterPro" id="IPR003140">
    <property type="entry name" value="PLipase/COase/thioEstase"/>
</dbReference>
<accession>A0A0M0K3G6</accession>
<evidence type="ECO:0000313" key="5">
    <source>
        <dbReference type="Proteomes" id="UP000037460"/>
    </source>
</evidence>
<dbReference type="Pfam" id="PF02230">
    <property type="entry name" value="Abhydrolase_2"/>
    <property type="match status" value="1"/>
</dbReference>
<dbReference type="OrthoDB" id="2418081at2759"/>
<comment type="similarity">
    <text evidence="1">Belongs to the AB hydrolase superfamily. AB hydrolase 2 family.</text>
</comment>
<gene>
    <name evidence="4" type="ORF">Ctob_013948</name>
</gene>
<dbReference type="InterPro" id="IPR050565">
    <property type="entry name" value="LYPA1-2/EST-like"/>
</dbReference>
<keyword evidence="2" id="KW-0378">Hydrolase</keyword>
<name>A0A0M0K3G6_9EUKA</name>
<dbReference type="PANTHER" id="PTHR10655:SF17">
    <property type="entry name" value="LYSOPHOSPHOLIPASE-LIKE PROTEIN 1"/>
    <property type="match status" value="1"/>
</dbReference>
<evidence type="ECO:0000313" key="4">
    <source>
        <dbReference type="EMBL" id="KOO33349.1"/>
    </source>
</evidence>
<dbReference type="InterPro" id="IPR029058">
    <property type="entry name" value="AB_hydrolase_fold"/>
</dbReference>
<dbReference type="Proteomes" id="UP000037460">
    <property type="component" value="Unassembled WGS sequence"/>
</dbReference>
<keyword evidence="5" id="KW-1185">Reference proteome</keyword>
<evidence type="ECO:0000256" key="1">
    <source>
        <dbReference type="ARBA" id="ARBA00006499"/>
    </source>
</evidence>
<comment type="caution">
    <text evidence="4">The sequence shown here is derived from an EMBL/GenBank/DDBJ whole genome shotgun (WGS) entry which is preliminary data.</text>
</comment>
<proteinExistence type="inferred from homology"/>
<dbReference type="SUPFAM" id="SSF53474">
    <property type="entry name" value="alpha/beta-Hydrolases"/>
    <property type="match status" value="1"/>
</dbReference>
<evidence type="ECO:0000259" key="3">
    <source>
        <dbReference type="Pfam" id="PF02230"/>
    </source>
</evidence>
<dbReference type="Gene3D" id="3.40.50.1820">
    <property type="entry name" value="alpha/beta hydrolase"/>
    <property type="match status" value="1"/>
</dbReference>
<feature type="domain" description="Phospholipase/carboxylesterase/thioesterase" evidence="3">
    <location>
        <begin position="8"/>
        <end position="167"/>
    </location>
</feature>